<organism evidence="11 12">
    <name type="scientific">Bursaphelenchus xylophilus</name>
    <name type="common">Pinewood nematode worm</name>
    <name type="synonym">Aphelenchoides xylophilus</name>
    <dbReference type="NCBI Taxonomy" id="6326"/>
    <lineage>
        <taxon>Eukaryota</taxon>
        <taxon>Metazoa</taxon>
        <taxon>Ecdysozoa</taxon>
        <taxon>Nematoda</taxon>
        <taxon>Chromadorea</taxon>
        <taxon>Rhabditida</taxon>
        <taxon>Tylenchina</taxon>
        <taxon>Tylenchomorpha</taxon>
        <taxon>Aphelenchoidea</taxon>
        <taxon>Aphelenchoididae</taxon>
        <taxon>Bursaphelenchus</taxon>
    </lineage>
</organism>
<dbReference type="GO" id="GO:0000785">
    <property type="term" value="C:chromatin"/>
    <property type="evidence" value="ECO:0007669"/>
    <property type="project" value="TreeGrafter"/>
</dbReference>
<protein>
    <submittedName>
        <fullName evidence="11">(pine wood nematode) hypothetical protein</fullName>
    </submittedName>
</protein>
<evidence type="ECO:0000256" key="1">
    <source>
        <dbReference type="ARBA" id="ARBA00004123"/>
    </source>
</evidence>
<evidence type="ECO:0000256" key="2">
    <source>
        <dbReference type="ARBA" id="ARBA00009475"/>
    </source>
</evidence>
<dbReference type="AlphaFoldDB" id="A0A7I8XME0"/>
<accession>A0A7I8XME0</accession>
<comment type="similarity">
    <text evidence="2">Belongs to the retinoblastoma protein (RB) family.</text>
</comment>
<feature type="region of interest" description="Disordered" evidence="8">
    <location>
        <begin position="761"/>
        <end position="799"/>
    </location>
</feature>
<evidence type="ECO:0000313" key="12">
    <source>
        <dbReference type="Proteomes" id="UP000659654"/>
    </source>
</evidence>
<evidence type="ECO:0000256" key="3">
    <source>
        <dbReference type="ARBA" id="ARBA00022491"/>
    </source>
</evidence>
<dbReference type="PANTHER" id="PTHR13742">
    <property type="entry name" value="RETINOBLASTOMA-ASSOCIATED PROTEIN RB -RELATED"/>
    <property type="match status" value="1"/>
</dbReference>
<gene>
    <name evidence="11" type="ORF">BXYJ_LOCUS2790</name>
</gene>
<dbReference type="GO" id="GO:0000977">
    <property type="term" value="F:RNA polymerase II transcription regulatory region sequence-specific DNA binding"/>
    <property type="evidence" value="ECO:0007669"/>
    <property type="project" value="TreeGrafter"/>
</dbReference>
<proteinExistence type="inferred from homology"/>
<dbReference type="Proteomes" id="UP000659654">
    <property type="component" value="Unassembled WGS sequence"/>
</dbReference>
<evidence type="ECO:0000256" key="6">
    <source>
        <dbReference type="ARBA" id="ARBA00023242"/>
    </source>
</evidence>
<sequence>MAEVVERTEDTEEAFDLRSLDEPPMEVSNEFIELFREFDSEIDGLLLEKAWKQYDQIKQQVLLEGNEKVWMACAFYTNSFQATPYGQDPVYTYSLLKLLRTCNVSVLEFFNKLSRWLDMISASRRLQDHAARVEASLSVSTVIYKKYLRIFRAVFRIHPVTKTSNPITSVTTAELFEFIWIALVALKKCLPAGMEDLMSSYHLLISLVEICFSELRQAESPILNPEFVKLMNPDDSPLDFMCRQFEGVELDAKHMRVYWILPAIRELETKGTLILPNSVNPIQILDSFEENKKNLNELYETQMLKKMEIDERVFISHVIDNVDMVFNESLDDSAITILRRGNLNSQWAVDADLLLRMSTQSCLQKVQLQAKPLNTPLSARSYIISSEQFVPNTPVSGASHKSQKLVELITQDYKNSDGEFDRLIAHCQQNVKAHIANAVERLENLVARRCEEETAAFGPQFDAPFVVDLQKHLAQVEQLFYRLLQTTILYDRARNPRADTSDLTSIVQKEDFIRGLYVASFELVAMAYDSQREFPWSVRTVKMAPVNFYKIIEVIIRADPELSRDMVKHLNRCEEKVLDELAWQFDSPLWQALQKRPEIPPCDAVLQDLAGQLPMQSRYVPSPMKPLDRMSAKRKIEFADEEGVPQKRRPDEYGMPSGMSLFFRKFYYLAAIRMTDLADRIRMDEASRNRAWTAFEHIIRTDTTLMAGRHLDQNLMCCLYIVSKLINTQASFHTIIDEYRNQPQAHSRIYRKVLMEAHPQQQSAHYDDSASRGSSSNQRVFRSGSACPTNGSNSHTPEPPEQIFVDLISYYNNFFIAKAEGFVKRMHPTNPEVKENQVAIRNLPKVTATTLSPRRMIGEQLTVIPMSAFSQNPRKAFTAQPLPQTIKTPAIPTLRPYLAHNP</sequence>
<keyword evidence="5" id="KW-0804">Transcription</keyword>
<dbReference type="EMBL" id="CAJFCV020000001">
    <property type="protein sequence ID" value="CAG9089953.1"/>
    <property type="molecule type" value="Genomic_DNA"/>
</dbReference>
<dbReference type="GO" id="GO:0005634">
    <property type="term" value="C:nucleus"/>
    <property type="evidence" value="ECO:0007669"/>
    <property type="project" value="UniProtKB-SubCell"/>
</dbReference>
<dbReference type="GO" id="GO:2000134">
    <property type="term" value="P:negative regulation of G1/S transition of mitotic cell cycle"/>
    <property type="evidence" value="ECO:0007669"/>
    <property type="project" value="TreeGrafter"/>
</dbReference>
<dbReference type="EMBL" id="CAJFDI010000001">
    <property type="protein sequence ID" value="CAD5212178.1"/>
    <property type="molecule type" value="Genomic_DNA"/>
</dbReference>
<dbReference type="InterPro" id="IPR036915">
    <property type="entry name" value="Cyclin-like_sf"/>
</dbReference>
<evidence type="ECO:0000256" key="8">
    <source>
        <dbReference type="SAM" id="MobiDB-lite"/>
    </source>
</evidence>
<evidence type="ECO:0000256" key="7">
    <source>
        <dbReference type="ARBA" id="ARBA00023306"/>
    </source>
</evidence>
<dbReference type="Gene3D" id="1.10.472.140">
    <property type="match status" value="1"/>
</dbReference>
<evidence type="ECO:0000313" key="11">
    <source>
        <dbReference type="EMBL" id="CAD5212178.1"/>
    </source>
</evidence>
<evidence type="ECO:0000259" key="9">
    <source>
        <dbReference type="SMART" id="SM01367"/>
    </source>
</evidence>
<keyword evidence="4" id="KW-0805">Transcription regulation</keyword>
<feature type="domain" description="Retinoblastoma-associated protein N-terminal" evidence="9">
    <location>
        <begin position="79"/>
        <end position="214"/>
    </location>
</feature>
<dbReference type="GO" id="GO:0030154">
    <property type="term" value="P:cell differentiation"/>
    <property type="evidence" value="ECO:0007669"/>
    <property type="project" value="TreeGrafter"/>
</dbReference>
<reference evidence="11" key="1">
    <citation type="submission" date="2020-09" db="EMBL/GenBank/DDBJ databases">
        <authorList>
            <person name="Kikuchi T."/>
        </authorList>
    </citation>
    <scope>NUCLEOTIDE SEQUENCE</scope>
    <source>
        <strain evidence="11">Ka4C1</strain>
    </source>
</reference>
<dbReference type="Gene3D" id="1.10.472.10">
    <property type="entry name" value="Cyclin-like"/>
    <property type="match status" value="2"/>
</dbReference>
<comment type="caution">
    <text evidence="11">The sequence shown here is derived from an EMBL/GenBank/DDBJ whole genome shotgun (WGS) entry which is preliminary data.</text>
</comment>
<dbReference type="Pfam" id="PF01857">
    <property type="entry name" value="RB_B"/>
    <property type="match status" value="1"/>
</dbReference>
<dbReference type="SMART" id="SM01367">
    <property type="entry name" value="DUF3452"/>
    <property type="match status" value="1"/>
</dbReference>
<evidence type="ECO:0000256" key="4">
    <source>
        <dbReference type="ARBA" id="ARBA00023015"/>
    </source>
</evidence>
<dbReference type="InterPro" id="IPR002720">
    <property type="entry name" value="RB_A"/>
</dbReference>
<evidence type="ECO:0000256" key="5">
    <source>
        <dbReference type="ARBA" id="ARBA00023163"/>
    </source>
</evidence>
<comment type="subcellular location">
    <subcellularLocation>
        <location evidence="1">Nucleus</location>
    </subcellularLocation>
</comment>
<keyword evidence="6" id="KW-0539">Nucleus</keyword>
<dbReference type="InterPro" id="IPR028309">
    <property type="entry name" value="RB_fam"/>
</dbReference>
<keyword evidence="7" id="KW-0131">Cell cycle</keyword>
<dbReference type="InterPro" id="IPR024599">
    <property type="entry name" value="RB_N"/>
</dbReference>
<dbReference type="InterPro" id="IPR002719">
    <property type="entry name" value="RB_B"/>
</dbReference>
<dbReference type="SMART" id="SM01368">
    <property type="entry name" value="RB_A"/>
    <property type="match status" value="1"/>
</dbReference>
<keyword evidence="12" id="KW-1185">Reference proteome</keyword>
<dbReference type="SUPFAM" id="SSF47954">
    <property type="entry name" value="Cyclin-like"/>
    <property type="match status" value="2"/>
</dbReference>
<keyword evidence="3" id="KW-0678">Repressor</keyword>
<dbReference type="SMR" id="A0A7I8XME0"/>
<dbReference type="OrthoDB" id="844594at2759"/>
<dbReference type="Pfam" id="PF11934">
    <property type="entry name" value="DUF3452"/>
    <property type="match status" value="1"/>
</dbReference>
<dbReference type="GO" id="GO:0006357">
    <property type="term" value="P:regulation of transcription by RNA polymerase II"/>
    <property type="evidence" value="ECO:0007669"/>
    <property type="project" value="InterPro"/>
</dbReference>
<feature type="domain" description="Retinoblastoma-associated protein A-box" evidence="10">
    <location>
        <begin position="393"/>
        <end position="593"/>
    </location>
</feature>
<dbReference type="Pfam" id="PF01858">
    <property type="entry name" value="RB_A"/>
    <property type="match status" value="1"/>
</dbReference>
<dbReference type="Proteomes" id="UP000582659">
    <property type="component" value="Unassembled WGS sequence"/>
</dbReference>
<dbReference type="GO" id="GO:0005667">
    <property type="term" value="C:transcription regulator complex"/>
    <property type="evidence" value="ECO:0007669"/>
    <property type="project" value="TreeGrafter"/>
</dbReference>
<evidence type="ECO:0000259" key="10">
    <source>
        <dbReference type="SMART" id="SM01368"/>
    </source>
</evidence>
<name>A0A7I8XME0_BURXY</name>
<dbReference type="PANTHER" id="PTHR13742:SF17">
    <property type="entry name" value="RE32990P-RELATED"/>
    <property type="match status" value="1"/>
</dbReference>
<feature type="compositionally biased region" description="Polar residues" evidence="8">
    <location>
        <begin position="771"/>
        <end position="796"/>
    </location>
</feature>